<gene>
    <name evidence="1" type="ORF">MUN87_11425</name>
</gene>
<name>A0ABY4GGV3_9BACI</name>
<reference evidence="1 2" key="1">
    <citation type="submission" date="2022-04" db="EMBL/GenBank/DDBJ databases">
        <title>Gracilibacillus sp. isolated from saltern.</title>
        <authorList>
            <person name="Won M."/>
            <person name="Lee C.-M."/>
            <person name="Woen H.-Y."/>
            <person name="Kwon S.-W."/>
        </authorList>
    </citation>
    <scope>NUCLEOTIDE SEQUENCE [LARGE SCALE GENOMIC DNA]</scope>
    <source>
        <strain evidence="1 2">SSPM10-3</strain>
    </source>
</reference>
<proteinExistence type="predicted"/>
<dbReference type="CDD" id="cd10451">
    <property type="entry name" value="GIY-YIG_LuxR_like"/>
    <property type="match status" value="1"/>
</dbReference>
<accession>A0ABY4GGV3</accession>
<evidence type="ECO:0000313" key="1">
    <source>
        <dbReference type="EMBL" id="UOQ83376.1"/>
    </source>
</evidence>
<organism evidence="1 2">
    <name type="scientific">Gracilibacillus salinarum</name>
    <dbReference type="NCBI Taxonomy" id="2932255"/>
    <lineage>
        <taxon>Bacteria</taxon>
        <taxon>Bacillati</taxon>
        <taxon>Bacillota</taxon>
        <taxon>Bacilli</taxon>
        <taxon>Bacillales</taxon>
        <taxon>Bacillaceae</taxon>
        <taxon>Gracilibacillus</taxon>
    </lineage>
</organism>
<dbReference type="SUPFAM" id="SSF82771">
    <property type="entry name" value="GIY-YIG endonuclease"/>
    <property type="match status" value="1"/>
</dbReference>
<protein>
    <submittedName>
        <fullName evidence="1">GIY-YIG nuclease family protein</fullName>
    </submittedName>
</protein>
<sequence>MDRKKALKQQYKEAPIDGGVYQVKNTINQKIMVVSTMNFKTINGLKFMLNTNSYMPNKLLQQEWNEYGMDAFTIDILERLDKEDRPVFTVKDELNKLEEKWLEKLQPYGDKGYNKHHKSTL</sequence>
<dbReference type="EMBL" id="CP095071">
    <property type="protein sequence ID" value="UOQ83376.1"/>
    <property type="molecule type" value="Genomic_DNA"/>
</dbReference>
<evidence type="ECO:0000313" key="2">
    <source>
        <dbReference type="Proteomes" id="UP000831537"/>
    </source>
</evidence>
<keyword evidence="2" id="KW-1185">Reference proteome</keyword>
<dbReference type="InterPro" id="IPR035901">
    <property type="entry name" value="GIY-YIG_endonuc_sf"/>
</dbReference>
<dbReference type="Gene3D" id="3.40.1440.10">
    <property type="entry name" value="GIY-YIG endonuclease"/>
    <property type="match status" value="1"/>
</dbReference>
<dbReference type="Proteomes" id="UP000831537">
    <property type="component" value="Chromosome"/>
</dbReference>
<dbReference type="RefSeq" id="WP_244740217.1">
    <property type="nucleotide sequence ID" value="NZ_CP095071.1"/>
</dbReference>